<dbReference type="EMBL" id="LAZR01000069">
    <property type="protein sequence ID" value="KKN95783.1"/>
    <property type="molecule type" value="Genomic_DNA"/>
</dbReference>
<dbReference type="AlphaFoldDB" id="A0A0F9XU14"/>
<sequence length="238" mass="27793">MDKQIKLTIILFILSLQYIPVGIAENTGLLPENYIAEFTGDDNILKIKSLKYTTPKNIEYVNPLFFISVDVVVLDIELYEGEEMPTLSKNVIHKVIFTFNWNDLYYHNNESFDYFVIEQIVLEDNSASFFYQDTTNDTKISGEYIAHLKEIDNPRHVLPTWLQWILAFMLFFIMINMFTNFSNQLFKPKTQINIPEIIMKKTKSYDDLANCCKLSYRLKDGYCGVCGLVVPLEVENSW</sequence>
<accession>A0A0F9XU14</accession>
<keyword evidence="1" id="KW-0812">Transmembrane</keyword>
<evidence type="ECO:0000256" key="1">
    <source>
        <dbReference type="SAM" id="Phobius"/>
    </source>
</evidence>
<keyword evidence="1" id="KW-1133">Transmembrane helix</keyword>
<comment type="caution">
    <text evidence="2">The sequence shown here is derived from an EMBL/GenBank/DDBJ whole genome shotgun (WGS) entry which is preliminary data.</text>
</comment>
<protein>
    <submittedName>
        <fullName evidence="2">Uncharacterized protein</fullName>
    </submittedName>
</protein>
<feature type="transmembrane region" description="Helical" evidence="1">
    <location>
        <begin position="161"/>
        <end position="179"/>
    </location>
</feature>
<reference evidence="2" key="1">
    <citation type="journal article" date="2015" name="Nature">
        <title>Complex archaea that bridge the gap between prokaryotes and eukaryotes.</title>
        <authorList>
            <person name="Spang A."/>
            <person name="Saw J.H."/>
            <person name="Jorgensen S.L."/>
            <person name="Zaremba-Niedzwiedzka K."/>
            <person name="Martijn J."/>
            <person name="Lind A.E."/>
            <person name="van Eijk R."/>
            <person name="Schleper C."/>
            <person name="Guy L."/>
            <person name="Ettema T.J."/>
        </authorList>
    </citation>
    <scope>NUCLEOTIDE SEQUENCE</scope>
</reference>
<name>A0A0F9XU14_9ZZZZ</name>
<gene>
    <name evidence="2" type="ORF">LCGC14_0176520</name>
</gene>
<proteinExistence type="predicted"/>
<evidence type="ECO:0000313" key="2">
    <source>
        <dbReference type="EMBL" id="KKN95783.1"/>
    </source>
</evidence>
<keyword evidence="1" id="KW-0472">Membrane</keyword>
<organism evidence="2">
    <name type="scientific">marine sediment metagenome</name>
    <dbReference type="NCBI Taxonomy" id="412755"/>
    <lineage>
        <taxon>unclassified sequences</taxon>
        <taxon>metagenomes</taxon>
        <taxon>ecological metagenomes</taxon>
    </lineage>
</organism>